<dbReference type="RefSeq" id="WP_183965854.1">
    <property type="nucleotide sequence ID" value="NZ_BAABEW010000001.1"/>
</dbReference>
<dbReference type="InterPro" id="IPR043519">
    <property type="entry name" value="NT_sf"/>
</dbReference>
<sequence length="476" mass="52968">MIRKFIDRLLGRKSPASTSAAGVAPAPDPVSRQMASYSGSEQGVHLADVPSSAIRTCETLQKAGYKAFIVGGGVRDLLLGLKPKDFDVATDATPEEVTRLFRRSRLIGRRFQIVHVMHGRETIEVSTFRALRNDADTDEHGRVLRDNVWGTQAEDAARRDFTINALYYDPVADLILDWHDGVKDIHRRVIRMIGDPATRYREDPIRMLRTARFAAKTGFAVEEATRAPIRELAPLIHNIPAARLFDEMLKLLQSGHSLESLQQLRNEGLHHGLLPLLDVILEQPDGERFIHVALTRTDERVLEGKSVSPGFLFATLLWQQVRVRWNERVSRGEPSIPALHAAIDTVVDEQSEKLAIQKRIIADMREIWALQPRFGRRTGAAPFRLLEHLRFRAGYDFMILRCDAGEAAAELGAWWTRFIDADGPTRQQLLEQAPSAGPARKRRRGPARQTPGDGGSGSSARGPDAGAPARPPSDAA</sequence>
<dbReference type="EC" id="2.7.7.19" evidence="7"/>
<dbReference type="NCBIfam" id="TIGR01942">
    <property type="entry name" value="pcnB"/>
    <property type="match status" value="1"/>
</dbReference>
<dbReference type="PANTHER" id="PTHR43051">
    <property type="entry name" value="POLYNUCLEOTIDE ADENYLYLTRANSFERASE FAMILY PROTEIN"/>
    <property type="match status" value="1"/>
</dbReference>
<comment type="similarity">
    <text evidence="7 8">Belongs to the tRNA nucleotidyltransferase/poly(A) polymerase family.</text>
</comment>
<dbReference type="Pfam" id="PF12627">
    <property type="entry name" value="PolyA_pol_RNAbd"/>
    <property type="match status" value="1"/>
</dbReference>
<evidence type="ECO:0000313" key="14">
    <source>
        <dbReference type="Proteomes" id="UP000532440"/>
    </source>
</evidence>
<accession>A0A7W8M8W7</accession>
<evidence type="ECO:0000256" key="1">
    <source>
        <dbReference type="ARBA" id="ARBA00022664"/>
    </source>
</evidence>
<dbReference type="Pfam" id="PF01743">
    <property type="entry name" value="PolyA_pol"/>
    <property type="match status" value="1"/>
</dbReference>
<feature type="region of interest" description="Disordered" evidence="9">
    <location>
        <begin position="16"/>
        <end position="37"/>
    </location>
</feature>
<evidence type="ECO:0000256" key="8">
    <source>
        <dbReference type="RuleBase" id="RU003953"/>
    </source>
</evidence>
<keyword evidence="13" id="KW-0548">Nucleotidyltransferase</keyword>
<feature type="compositionally biased region" description="Low complexity" evidence="9">
    <location>
        <begin position="458"/>
        <end position="476"/>
    </location>
</feature>
<feature type="region of interest" description="Disordered" evidence="9">
    <location>
        <begin position="429"/>
        <end position="476"/>
    </location>
</feature>
<evidence type="ECO:0000259" key="10">
    <source>
        <dbReference type="Pfam" id="PF01743"/>
    </source>
</evidence>
<protein>
    <recommendedName>
        <fullName evidence="7">Poly(A) polymerase I</fullName>
        <shortName evidence="7">PAP I</shortName>
        <ecNumber evidence="7">2.7.7.19</ecNumber>
    </recommendedName>
</protein>
<keyword evidence="6 7" id="KW-0804">Transcription</keyword>
<comment type="caution">
    <text evidence="13">The sequence shown here is derived from an EMBL/GenBank/DDBJ whole genome shotgun (WGS) entry which is preliminary data.</text>
</comment>
<evidence type="ECO:0000256" key="5">
    <source>
        <dbReference type="ARBA" id="ARBA00022884"/>
    </source>
</evidence>
<feature type="active site" evidence="7">
    <location>
        <position position="87"/>
    </location>
</feature>
<feature type="domain" description="Poly A polymerase head" evidence="10">
    <location>
        <begin position="67"/>
        <end position="191"/>
    </location>
</feature>
<dbReference type="GO" id="GO:0043633">
    <property type="term" value="P:polyadenylation-dependent RNA catabolic process"/>
    <property type="evidence" value="ECO:0007669"/>
    <property type="project" value="InterPro"/>
</dbReference>
<dbReference type="PANTHER" id="PTHR43051:SF1">
    <property type="entry name" value="POLYNUCLEOTIDE ADENYLYLTRANSFERASE FAMILY PROTEIN"/>
    <property type="match status" value="1"/>
</dbReference>
<dbReference type="GO" id="GO:0005524">
    <property type="term" value="F:ATP binding"/>
    <property type="evidence" value="ECO:0007669"/>
    <property type="project" value="UniProtKB-UniRule"/>
</dbReference>
<evidence type="ECO:0000256" key="4">
    <source>
        <dbReference type="ARBA" id="ARBA00022840"/>
    </source>
</evidence>
<organism evidence="13 14">
    <name type="scientific">Quisquiliibacterium transsilvanicum</name>
    <dbReference type="NCBI Taxonomy" id="1549638"/>
    <lineage>
        <taxon>Bacteria</taxon>
        <taxon>Pseudomonadati</taxon>
        <taxon>Pseudomonadota</taxon>
        <taxon>Betaproteobacteria</taxon>
        <taxon>Burkholderiales</taxon>
        <taxon>Burkholderiaceae</taxon>
        <taxon>Quisquiliibacterium</taxon>
    </lineage>
</organism>
<keyword evidence="14" id="KW-1185">Reference proteome</keyword>
<dbReference type="InterPro" id="IPR010206">
    <property type="entry name" value="PolA_pol_I"/>
</dbReference>
<dbReference type="SUPFAM" id="SSF81301">
    <property type="entry name" value="Nucleotidyltransferase"/>
    <property type="match status" value="1"/>
</dbReference>
<comment type="catalytic activity">
    <reaction evidence="7">
        <text>RNA(n) + ATP = RNA(n)-3'-adenine ribonucleotide + diphosphate</text>
        <dbReference type="Rhea" id="RHEA:11332"/>
        <dbReference type="Rhea" id="RHEA-COMP:14527"/>
        <dbReference type="Rhea" id="RHEA-COMP:17347"/>
        <dbReference type="ChEBI" id="CHEBI:30616"/>
        <dbReference type="ChEBI" id="CHEBI:33019"/>
        <dbReference type="ChEBI" id="CHEBI:140395"/>
        <dbReference type="ChEBI" id="CHEBI:173115"/>
        <dbReference type="EC" id="2.7.7.19"/>
    </reaction>
</comment>
<feature type="domain" description="Polymerase A arginine-rich C-terminal" evidence="11">
    <location>
        <begin position="332"/>
        <end position="448"/>
    </location>
</feature>
<feature type="active site" evidence="7">
    <location>
        <position position="160"/>
    </location>
</feature>
<dbReference type="CDD" id="cd05398">
    <property type="entry name" value="NT_ClassII-CCAase"/>
    <property type="match status" value="1"/>
</dbReference>
<dbReference type="InterPro" id="IPR032828">
    <property type="entry name" value="PolyA_RNA-bd"/>
</dbReference>
<dbReference type="Pfam" id="PF12626">
    <property type="entry name" value="PolyA_pol_arg_C"/>
    <property type="match status" value="1"/>
</dbReference>
<dbReference type="Gene3D" id="3.30.460.10">
    <property type="entry name" value="Beta Polymerase, domain 2"/>
    <property type="match status" value="1"/>
</dbReference>
<dbReference type="InterPro" id="IPR025866">
    <property type="entry name" value="PolyA_pol_arg_C_dom"/>
</dbReference>
<feature type="active site" evidence="7">
    <location>
        <position position="85"/>
    </location>
</feature>
<dbReference type="HAMAP" id="MF_00957">
    <property type="entry name" value="PolyA_pol"/>
    <property type="match status" value="1"/>
</dbReference>
<dbReference type="Gene3D" id="1.10.3090.10">
    <property type="entry name" value="cca-adding enzyme, domain 2"/>
    <property type="match status" value="1"/>
</dbReference>
<feature type="domain" description="tRNA nucleotidyltransferase/poly(A) polymerase RNA and SrmB- binding" evidence="12">
    <location>
        <begin position="218"/>
        <end position="279"/>
    </location>
</feature>
<dbReference type="InterPro" id="IPR052191">
    <property type="entry name" value="tRNA_ntf/polyA_polymerase_I"/>
</dbReference>
<dbReference type="GO" id="GO:1990817">
    <property type="term" value="F:poly(A) RNA polymerase activity"/>
    <property type="evidence" value="ECO:0007669"/>
    <property type="project" value="UniProtKB-UniRule"/>
</dbReference>
<keyword evidence="4 7" id="KW-0067">ATP-binding</keyword>
<name>A0A7W8M8W7_9BURK</name>
<keyword evidence="2 7" id="KW-0808">Transferase</keyword>
<dbReference type="InterPro" id="IPR002646">
    <property type="entry name" value="PolA_pol_head_dom"/>
</dbReference>
<comment type="function">
    <text evidence="7">Adds poly(A) tail to the 3' end of many RNAs, which usually targets these RNAs for decay. Plays a significant role in the global control of gene expression, through influencing the rate of transcript degradation, and in the general RNA quality control.</text>
</comment>
<keyword evidence="3 7" id="KW-0547">Nucleotide-binding</keyword>
<evidence type="ECO:0000259" key="11">
    <source>
        <dbReference type="Pfam" id="PF12626"/>
    </source>
</evidence>
<evidence type="ECO:0000259" key="12">
    <source>
        <dbReference type="Pfam" id="PF12627"/>
    </source>
</evidence>
<evidence type="ECO:0000256" key="7">
    <source>
        <dbReference type="HAMAP-Rule" id="MF_00957"/>
    </source>
</evidence>
<evidence type="ECO:0000256" key="2">
    <source>
        <dbReference type="ARBA" id="ARBA00022679"/>
    </source>
</evidence>
<proteinExistence type="inferred from homology"/>
<dbReference type="Proteomes" id="UP000532440">
    <property type="component" value="Unassembled WGS sequence"/>
</dbReference>
<keyword evidence="1 7" id="KW-0507">mRNA processing</keyword>
<dbReference type="GO" id="GO:0003723">
    <property type="term" value="F:RNA binding"/>
    <property type="evidence" value="ECO:0007669"/>
    <property type="project" value="UniProtKB-UniRule"/>
</dbReference>
<evidence type="ECO:0000313" key="13">
    <source>
        <dbReference type="EMBL" id="MBB5271454.1"/>
    </source>
</evidence>
<dbReference type="AlphaFoldDB" id="A0A7W8M8W7"/>
<reference evidence="13 14" key="1">
    <citation type="submission" date="2020-08" db="EMBL/GenBank/DDBJ databases">
        <title>Genomic Encyclopedia of Type Strains, Phase IV (KMG-IV): sequencing the most valuable type-strain genomes for metagenomic binning, comparative biology and taxonomic classification.</title>
        <authorList>
            <person name="Goeker M."/>
        </authorList>
    </citation>
    <scope>NUCLEOTIDE SEQUENCE [LARGE SCALE GENOMIC DNA]</scope>
    <source>
        <strain evidence="13 14">DSM 29781</strain>
    </source>
</reference>
<evidence type="ECO:0000256" key="9">
    <source>
        <dbReference type="SAM" id="MobiDB-lite"/>
    </source>
</evidence>
<evidence type="ECO:0000256" key="6">
    <source>
        <dbReference type="ARBA" id="ARBA00023163"/>
    </source>
</evidence>
<dbReference type="GO" id="GO:0006397">
    <property type="term" value="P:mRNA processing"/>
    <property type="evidence" value="ECO:0007669"/>
    <property type="project" value="UniProtKB-KW"/>
</dbReference>
<gene>
    <name evidence="7" type="primary">pcnB</name>
    <name evidence="13" type="ORF">HNQ70_001464</name>
</gene>
<keyword evidence="5 7" id="KW-0694">RNA-binding</keyword>
<dbReference type="SUPFAM" id="SSF81891">
    <property type="entry name" value="Poly A polymerase C-terminal region-like"/>
    <property type="match status" value="1"/>
</dbReference>
<evidence type="ECO:0000256" key="3">
    <source>
        <dbReference type="ARBA" id="ARBA00022741"/>
    </source>
</evidence>
<dbReference type="EMBL" id="JACHGB010000003">
    <property type="protein sequence ID" value="MBB5271454.1"/>
    <property type="molecule type" value="Genomic_DNA"/>
</dbReference>